<sequence length="252" mass="26460">MSRAPLVLTKCPILNPHEATLKYIRPEKKKSNHDIHSTNTGLDSPNSISSNRNNKNLVAGGAGAADDDADDESDYDIDTKVCPLMIGDARTLFKEKLARMSIAAITEPSITNSKEGSPKVTSISAEVTTEVNSPLNLSSSSPLKKSKNNLDTGSVTSPSGISTTVSSPQANKCLVSHSSINDSNAVCPVSGASAGASASSNTATCPVSGTTTTSVNEQKCPVSGLSNQLTPTSNTDEEKIDFLKKFIYIYHL</sequence>
<comment type="caution">
    <text evidence="1">The sequence shown here is derived from an EMBL/GenBank/DDBJ whole genome shotgun (WGS) entry which is preliminary data.</text>
</comment>
<proteinExistence type="predicted"/>
<evidence type="ECO:0000313" key="2">
    <source>
        <dbReference type="Proteomes" id="UP001165101"/>
    </source>
</evidence>
<accession>A0ACB5U5V8</accession>
<reference evidence="1" key="1">
    <citation type="submission" date="2023-04" db="EMBL/GenBank/DDBJ databases">
        <title>Candida boidinii NBRC 1967.</title>
        <authorList>
            <person name="Ichikawa N."/>
            <person name="Sato H."/>
            <person name="Tonouchi N."/>
        </authorList>
    </citation>
    <scope>NUCLEOTIDE SEQUENCE</scope>
    <source>
        <strain evidence="1">NBRC 1967</strain>
    </source>
</reference>
<gene>
    <name evidence="1" type="ORF">Cboi01_000603400</name>
</gene>
<protein>
    <submittedName>
        <fullName evidence="1">Unnamed protein product</fullName>
    </submittedName>
</protein>
<keyword evidence="2" id="KW-1185">Reference proteome</keyword>
<evidence type="ECO:0000313" key="1">
    <source>
        <dbReference type="EMBL" id="GMF02118.1"/>
    </source>
</evidence>
<name>A0ACB5U5V8_CANBO</name>
<organism evidence="1 2">
    <name type="scientific">Candida boidinii</name>
    <name type="common">Yeast</name>
    <dbReference type="NCBI Taxonomy" id="5477"/>
    <lineage>
        <taxon>Eukaryota</taxon>
        <taxon>Fungi</taxon>
        <taxon>Dikarya</taxon>
        <taxon>Ascomycota</taxon>
        <taxon>Saccharomycotina</taxon>
        <taxon>Pichiomycetes</taxon>
        <taxon>Pichiales</taxon>
        <taxon>Pichiaceae</taxon>
        <taxon>Ogataea</taxon>
        <taxon>Ogataea/Candida clade</taxon>
    </lineage>
</organism>
<dbReference type="EMBL" id="BSXV01005365">
    <property type="protein sequence ID" value="GMF02118.1"/>
    <property type="molecule type" value="Genomic_DNA"/>
</dbReference>
<dbReference type="Proteomes" id="UP001165101">
    <property type="component" value="Unassembled WGS sequence"/>
</dbReference>